<dbReference type="OrthoDB" id="10454284at2759"/>
<dbReference type="EMBL" id="CP069111">
    <property type="protein sequence ID" value="QSS61823.1"/>
    <property type="molecule type" value="Genomic_DNA"/>
</dbReference>
<protein>
    <submittedName>
        <fullName evidence="2">Uncharacterized protein</fullName>
    </submittedName>
</protein>
<evidence type="ECO:0000313" key="2">
    <source>
        <dbReference type="EMBL" id="QSS61823.1"/>
    </source>
</evidence>
<proteinExistence type="predicted"/>
<dbReference type="VEuPathDB" id="FungiDB:I7I51_04000"/>
<accession>A0A8A1MAT1</accession>
<gene>
    <name evidence="2" type="ORF">I7I51_04000</name>
</gene>
<sequence length="257" mass="29165">MGKALSVVAPYGRWGCSAPSTDPHLRHLMSRACSDLSLFMGTRLSTMRLETIGGCAVGIKEMRTKAWASLVFVQARLQLHLLLMAIIVLALFLRGWDKLRENRSFPRIPKHPFTNLDLLGPLIFIEDHRISHGVNSSRVTRVIRFSPLFTNSRIWTIQIALRLSIWHISMDPKRPKASSYLFYCMGRSVRESSNANISPLRLTRLPSKVKLQVFTANGRHAKKHSLCRSAWSTKDVIYSEKYGGYSCFNLCRLFASA</sequence>
<feature type="transmembrane region" description="Helical" evidence="1">
    <location>
        <begin position="77"/>
        <end position="96"/>
    </location>
</feature>
<keyword evidence="1" id="KW-0472">Membrane</keyword>
<evidence type="ECO:0000313" key="3">
    <source>
        <dbReference type="Proteomes" id="UP000663671"/>
    </source>
</evidence>
<keyword evidence="1" id="KW-0812">Transmembrane</keyword>
<reference evidence="2" key="1">
    <citation type="submission" date="2021-01" db="EMBL/GenBank/DDBJ databases">
        <title>Chromosome-level genome assembly of a human fungal pathogen reveals clustering of transcriptionally co-regulated genes.</title>
        <authorList>
            <person name="Voorhies M."/>
            <person name="Cohen S."/>
            <person name="Shea T.P."/>
            <person name="Petrus S."/>
            <person name="Munoz J.F."/>
            <person name="Poplawski S."/>
            <person name="Goldman W.E."/>
            <person name="Michael T."/>
            <person name="Cuomo C.A."/>
            <person name="Sil A."/>
            <person name="Beyhan S."/>
        </authorList>
    </citation>
    <scope>NUCLEOTIDE SEQUENCE</scope>
    <source>
        <strain evidence="2">WU24</strain>
    </source>
</reference>
<evidence type="ECO:0000256" key="1">
    <source>
        <dbReference type="SAM" id="Phobius"/>
    </source>
</evidence>
<name>A0A8A1MAT1_AJECA</name>
<keyword evidence="1" id="KW-1133">Transmembrane helix</keyword>
<organism evidence="2 3">
    <name type="scientific">Ajellomyces capsulatus</name>
    <name type="common">Darling's disease fungus</name>
    <name type="synonym">Histoplasma capsulatum</name>
    <dbReference type="NCBI Taxonomy" id="5037"/>
    <lineage>
        <taxon>Eukaryota</taxon>
        <taxon>Fungi</taxon>
        <taxon>Dikarya</taxon>
        <taxon>Ascomycota</taxon>
        <taxon>Pezizomycotina</taxon>
        <taxon>Eurotiomycetes</taxon>
        <taxon>Eurotiomycetidae</taxon>
        <taxon>Onygenales</taxon>
        <taxon>Ajellomycetaceae</taxon>
        <taxon>Histoplasma</taxon>
    </lineage>
</organism>
<dbReference type="Proteomes" id="UP000663671">
    <property type="component" value="Chromosome 5"/>
</dbReference>
<dbReference type="AlphaFoldDB" id="A0A8A1MAT1"/>